<dbReference type="InterPro" id="IPR011701">
    <property type="entry name" value="MFS"/>
</dbReference>
<dbReference type="InterPro" id="IPR036259">
    <property type="entry name" value="MFS_trans_sf"/>
</dbReference>
<reference evidence="8 9" key="1">
    <citation type="submission" date="2024-06" db="EMBL/GenBank/DDBJ databases">
        <title>The Natural Products Discovery Center: Release of the First 8490 Sequenced Strains for Exploring Actinobacteria Biosynthetic Diversity.</title>
        <authorList>
            <person name="Kalkreuter E."/>
            <person name="Kautsar S.A."/>
            <person name="Yang D."/>
            <person name="Bader C.D."/>
            <person name="Teijaro C.N."/>
            <person name="Fluegel L."/>
            <person name="Davis C.M."/>
            <person name="Simpson J.R."/>
            <person name="Lauterbach L."/>
            <person name="Steele A.D."/>
            <person name="Gui C."/>
            <person name="Meng S."/>
            <person name="Li G."/>
            <person name="Viehrig K."/>
            <person name="Ye F."/>
            <person name="Su P."/>
            <person name="Kiefer A.F."/>
            <person name="Nichols A."/>
            <person name="Cepeda A.J."/>
            <person name="Yan W."/>
            <person name="Fan B."/>
            <person name="Jiang Y."/>
            <person name="Adhikari A."/>
            <person name="Zheng C.-J."/>
            <person name="Schuster L."/>
            <person name="Cowan T.M."/>
            <person name="Smanski M.J."/>
            <person name="Chevrette M.G."/>
            <person name="De Carvalho L.P.S."/>
            <person name="Shen B."/>
        </authorList>
    </citation>
    <scope>NUCLEOTIDE SEQUENCE [LARGE SCALE GENOMIC DNA]</scope>
    <source>
        <strain evidence="8 9">NPDC079179</strain>
    </source>
</reference>
<dbReference type="Pfam" id="PF09818">
    <property type="entry name" value="ABC_ATPase"/>
    <property type="match status" value="1"/>
</dbReference>
<keyword evidence="3 6" id="KW-1133">Transmembrane helix</keyword>
<feature type="region of interest" description="Disordered" evidence="5">
    <location>
        <begin position="197"/>
        <end position="217"/>
    </location>
</feature>
<feature type="region of interest" description="Disordered" evidence="5">
    <location>
        <begin position="418"/>
        <end position="449"/>
    </location>
</feature>
<evidence type="ECO:0000256" key="3">
    <source>
        <dbReference type="ARBA" id="ARBA00022989"/>
    </source>
</evidence>
<dbReference type="PROSITE" id="PS50850">
    <property type="entry name" value="MFS"/>
    <property type="match status" value="1"/>
</dbReference>
<feature type="transmembrane region" description="Helical" evidence="6">
    <location>
        <begin position="379"/>
        <end position="404"/>
    </location>
</feature>
<evidence type="ECO:0000259" key="7">
    <source>
        <dbReference type="PROSITE" id="PS50850"/>
    </source>
</evidence>
<dbReference type="InterPro" id="IPR049069">
    <property type="entry name" value="MRB1590-like_C"/>
</dbReference>
<proteinExistence type="predicted"/>
<evidence type="ECO:0000256" key="1">
    <source>
        <dbReference type="ARBA" id="ARBA00004651"/>
    </source>
</evidence>
<dbReference type="InterPro" id="IPR020846">
    <property type="entry name" value="MFS_dom"/>
</dbReference>
<sequence length="1056" mass="110511">MTRTPSSPTRNAPGILLAVLMAAMAAGPVFNYGVGALSATIVESYGITEGQYGFIITAVFVVAGLAAPLLGVLADRIDTRVQLTLIFGGVLVAFLLSATWQSYAMLLVAALIAGLAQSFSNPVTNRIVAQRVPLAQRSAWMGWKQSGVQVGLLVAGLTFPVAGAAFGWRGAALFGALLCVPLLVTGWTVVTRLQRRARENTPTTPPAPSPAAPSATASSGALPPAVWLLTLTSFLNAVGTQGVNVYASLFAVRAMGYTVTVAGLLLGAMGVIGIGSRIGWGRVSGRLGRPAPLIQVMSLGGIVGLGLLVLAETTQQHWLMWVGVAFHAALPLAANVVINSGIVAAVSGERIGAASGLVATGMYLGFALGPVVVGQLVDLTGAFAAGWAAVAGAYVLCLVAALVLGRVQARGARDVNGARGAQRSLGPAPRPVACGEPHGETALPRAPAPHMWCDGPMRTPRTDLSQTLPRLDGSSYSAYKQLKGSWRLGAAELVLDRVQSDPYAPPSLARVRLPLRSTGIPSGLIASKDRRVAVGDFLTRQFSRAARELGPRGGKDSGGISIQSTGQEILERSSVVVPDPAAADAYVEVRCEIALPAAGRRIKGHAAHRLLTEVLPGIVERALRYENLDARALQAHVTSHLDAQHLREQLPQRGLVAFVADSAVLPRASGHRDEPLARGAVPFETPPELRVELELEDGSTVSGMGIPEGVTVVVGGGYHGKSTLLQALERGVYSHVPGDGRERVVTLPSAMSVRAEDGRAVNHTDVSPFINNLPTGADTRDFSTSNASGSTSQAAATVEAVEAQAAVLLLDEDTCATNLMVRDERMRAMVPGEREPITPFVDRVGALYTERGVSSILVTGGSGAFLDVADLVVAMDAYRAVDVTDRARQVVRDFPRPEDMRPAASFGEIRPHVPGGASEAPGTVPAERGATPSGPGAAGHDASRPGPRHGATQRGGRDKPARARGLDTIQWGREDVDLSALSQLVDPSQTEAIARLLEEVERTADGRTPLTELVDAALERVVRDGLDALAHHRGHPGHLALPRAQDVVAAYHRVRR</sequence>
<feature type="transmembrane region" description="Helical" evidence="6">
    <location>
        <begin position="172"/>
        <end position="190"/>
    </location>
</feature>
<dbReference type="Pfam" id="PF07690">
    <property type="entry name" value="MFS_1"/>
    <property type="match status" value="1"/>
</dbReference>
<dbReference type="SUPFAM" id="SSF52540">
    <property type="entry name" value="P-loop containing nucleoside triphosphate hydrolases"/>
    <property type="match status" value="1"/>
</dbReference>
<dbReference type="Pfam" id="PF21117">
    <property type="entry name" value="MRB1590_C"/>
    <property type="match status" value="1"/>
</dbReference>
<dbReference type="RefSeq" id="WP_363785842.1">
    <property type="nucleotide sequence ID" value="NZ_JBFBLL010000011.1"/>
</dbReference>
<feature type="transmembrane region" description="Helical" evidence="6">
    <location>
        <begin position="255"/>
        <end position="280"/>
    </location>
</feature>
<dbReference type="Pfam" id="PF20446">
    <property type="entry name" value="ABC_N"/>
    <property type="match status" value="1"/>
</dbReference>
<dbReference type="PANTHER" id="PTHR38149:SF1">
    <property type="entry name" value="ATPASE"/>
    <property type="match status" value="1"/>
</dbReference>
<protein>
    <submittedName>
        <fullName evidence="8">MFS transporter</fullName>
    </submittedName>
</protein>
<feature type="transmembrane region" description="Helical" evidence="6">
    <location>
        <begin position="317"/>
        <end position="338"/>
    </location>
</feature>
<gene>
    <name evidence="8" type="ORF">AB0O96_12110</name>
</gene>
<feature type="transmembrane region" description="Helical" evidence="6">
    <location>
        <begin position="81"/>
        <end position="100"/>
    </location>
</feature>
<dbReference type="InterPro" id="IPR019195">
    <property type="entry name" value="ABC_ATPase_put"/>
</dbReference>
<evidence type="ECO:0000313" key="9">
    <source>
        <dbReference type="Proteomes" id="UP001553031"/>
    </source>
</evidence>
<comment type="subcellular location">
    <subcellularLocation>
        <location evidence="1">Cell membrane</location>
        <topology evidence="1">Multi-pass membrane protein</topology>
    </subcellularLocation>
</comment>
<keyword evidence="4 6" id="KW-0472">Membrane</keyword>
<feature type="domain" description="Major facilitator superfamily (MFS) profile" evidence="7">
    <location>
        <begin position="11"/>
        <end position="409"/>
    </location>
</feature>
<dbReference type="SUPFAM" id="SSF103473">
    <property type="entry name" value="MFS general substrate transporter"/>
    <property type="match status" value="1"/>
</dbReference>
<dbReference type="InterPro" id="IPR027417">
    <property type="entry name" value="P-loop_NTPase"/>
</dbReference>
<evidence type="ECO:0000256" key="6">
    <source>
        <dbReference type="SAM" id="Phobius"/>
    </source>
</evidence>
<feature type="transmembrane region" description="Helical" evidence="6">
    <location>
        <begin position="12"/>
        <end position="32"/>
    </location>
</feature>
<organism evidence="8 9">
    <name type="scientific">Kocuria salsicia</name>
    <dbReference type="NCBI Taxonomy" id="664639"/>
    <lineage>
        <taxon>Bacteria</taxon>
        <taxon>Bacillati</taxon>
        <taxon>Actinomycetota</taxon>
        <taxon>Actinomycetes</taxon>
        <taxon>Micrococcales</taxon>
        <taxon>Micrococcaceae</taxon>
        <taxon>Kocuria</taxon>
    </lineage>
</organism>
<comment type="caution">
    <text evidence="8">The sequence shown here is derived from an EMBL/GenBank/DDBJ whole genome shotgun (WGS) entry which is preliminary data.</text>
</comment>
<name>A0ABV3KFA8_9MICC</name>
<evidence type="ECO:0000256" key="5">
    <source>
        <dbReference type="SAM" id="MobiDB-lite"/>
    </source>
</evidence>
<feature type="transmembrane region" description="Helical" evidence="6">
    <location>
        <begin position="106"/>
        <end position="128"/>
    </location>
</feature>
<evidence type="ECO:0000256" key="4">
    <source>
        <dbReference type="ARBA" id="ARBA00023136"/>
    </source>
</evidence>
<feature type="transmembrane region" description="Helical" evidence="6">
    <location>
        <begin position="148"/>
        <end position="166"/>
    </location>
</feature>
<dbReference type="PANTHER" id="PTHR38149">
    <property type="entry name" value="ATPASE"/>
    <property type="match status" value="1"/>
</dbReference>
<dbReference type="Gene3D" id="1.20.1250.20">
    <property type="entry name" value="MFS general substrate transporter like domains"/>
    <property type="match status" value="2"/>
</dbReference>
<feature type="region of interest" description="Disordered" evidence="5">
    <location>
        <begin position="894"/>
        <end position="963"/>
    </location>
</feature>
<dbReference type="Proteomes" id="UP001553031">
    <property type="component" value="Unassembled WGS sequence"/>
</dbReference>
<evidence type="ECO:0000256" key="2">
    <source>
        <dbReference type="ARBA" id="ARBA00022692"/>
    </source>
</evidence>
<dbReference type="InterPro" id="IPR046833">
    <property type="entry name" value="ABC_N"/>
</dbReference>
<keyword evidence="2 6" id="KW-0812">Transmembrane</keyword>
<feature type="transmembrane region" description="Helical" evidence="6">
    <location>
        <begin position="350"/>
        <end position="373"/>
    </location>
</feature>
<keyword evidence="9" id="KW-1185">Reference proteome</keyword>
<dbReference type="InterPro" id="IPR046834">
    <property type="entry name" value="ABC_ATPase_C"/>
</dbReference>
<feature type="transmembrane region" description="Helical" evidence="6">
    <location>
        <begin position="292"/>
        <end position="311"/>
    </location>
</feature>
<dbReference type="CDD" id="cd06174">
    <property type="entry name" value="MFS"/>
    <property type="match status" value="1"/>
</dbReference>
<dbReference type="EMBL" id="JBFBLL010000011">
    <property type="protein sequence ID" value="MEV8158927.1"/>
    <property type="molecule type" value="Genomic_DNA"/>
</dbReference>
<accession>A0ABV3KFA8</accession>
<feature type="transmembrane region" description="Helical" evidence="6">
    <location>
        <begin position="52"/>
        <end position="74"/>
    </location>
</feature>
<evidence type="ECO:0000313" key="8">
    <source>
        <dbReference type="EMBL" id="MEV8158927.1"/>
    </source>
</evidence>